<gene>
    <name evidence="1" type="ORF">E2C01_101759</name>
</gene>
<organism evidence="1 2">
    <name type="scientific">Portunus trituberculatus</name>
    <name type="common">Swimming crab</name>
    <name type="synonym">Neptunus trituberculatus</name>
    <dbReference type="NCBI Taxonomy" id="210409"/>
    <lineage>
        <taxon>Eukaryota</taxon>
        <taxon>Metazoa</taxon>
        <taxon>Ecdysozoa</taxon>
        <taxon>Arthropoda</taxon>
        <taxon>Crustacea</taxon>
        <taxon>Multicrustacea</taxon>
        <taxon>Malacostraca</taxon>
        <taxon>Eumalacostraca</taxon>
        <taxon>Eucarida</taxon>
        <taxon>Decapoda</taxon>
        <taxon>Pleocyemata</taxon>
        <taxon>Brachyura</taxon>
        <taxon>Eubrachyura</taxon>
        <taxon>Portunoidea</taxon>
        <taxon>Portunidae</taxon>
        <taxon>Portuninae</taxon>
        <taxon>Portunus</taxon>
    </lineage>
</organism>
<dbReference type="Proteomes" id="UP000324222">
    <property type="component" value="Unassembled WGS sequence"/>
</dbReference>
<keyword evidence="2" id="KW-1185">Reference proteome</keyword>
<reference evidence="1 2" key="1">
    <citation type="submission" date="2019-05" db="EMBL/GenBank/DDBJ databases">
        <title>Another draft genome of Portunus trituberculatus and its Hox gene families provides insights of decapod evolution.</title>
        <authorList>
            <person name="Jeong J.-H."/>
            <person name="Song I."/>
            <person name="Kim S."/>
            <person name="Choi T."/>
            <person name="Kim D."/>
            <person name="Ryu S."/>
            <person name="Kim W."/>
        </authorList>
    </citation>
    <scope>NUCLEOTIDE SEQUENCE [LARGE SCALE GENOMIC DNA]</scope>
    <source>
        <tissue evidence="1">Muscle</tissue>
    </source>
</reference>
<evidence type="ECO:0000313" key="2">
    <source>
        <dbReference type="Proteomes" id="UP000324222"/>
    </source>
</evidence>
<evidence type="ECO:0000313" key="1">
    <source>
        <dbReference type="EMBL" id="MPD05984.1"/>
    </source>
</evidence>
<dbReference type="EMBL" id="VSRR010148784">
    <property type="protein sequence ID" value="MPD05984.1"/>
    <property type="molecule type" value="Genomic_DNA"/>
</dbReference>
<comment type="caution">
    <text evidence="1">The sequence shown here is derived from an EMBL/GenBank/DDBJ whole genome shotgun (WGS) entry which is preliminary data.</text>
</comment>
<dbReference type="AlphaFoldDB" id="A0A5B7KGN9"/>
<sequence>MYYCNCTTPTPHYTTTPHHACPPSLQCDYKKRKVLTTRLNAHTSKPHTHTTTITTTTAMPTPQLPCLYQCQVPPPVLT</sequence>
<name>A0A5B7KGN9_PORTR</name>
<protein>
    <submittedName>
        <fullName evidence="1">Uncharacterized protein</fullName>
    </submittedName>
</protein>
<proteinExistence type="predicted"/>
<accession>A0A5B7KGN9</accession>